<evidence type="ECO:0000313" key="1">
    <source>
        <dbReference type="EMBL" id="EOY19573.1"/>
    </source>
</evidence>
<keyword evidence="3" id="KW-1185">Reference proteome</keyword>
<accession>A0A061FRN3</accession>
<protein>
    <submittedName>
        <fullName evidence="2">Uncharacterized protein isoform 1</fullName>
    </submittedName>
    <submittedName>
        <fullName evidence="1">Uncharacterized protein isoform 2</fullName>
    </submittedName>
</protein>
<dbReference type="InParanoid" id="A0A061FRN3"/>
<dbReference type="EMBL" id="CM001888">
    <property type="protein sequence ID" value="EOY19573.1"/>
    <property type="molecule type" value="Genomic_DNA"/>
</dbReference>
<dbReference type="AlphaFoldDB" id="A0A061FRN3"/>
<gene>
    <name evidence="1" type="ORF">TCM_044717</name>
</gene>
<evidence type="ECO:0000313" key="3">
    <source>
        <dbReference type="Proteomes" id="UP000026915"/>
    </source>
</evidence>
<reference evidence="1 3" key="1">
    <citation type="journal article" date="2013" name="Genome Biol.">
        <title>The genome sequence of the most widely cultivated cacao type and its use to identify candidate genes regulating pod color.</title>
        <authorList>
            <person name="Motamayor J.C."/>
            <person name="Mockaitis K."/>
            <person name="Schmutz J."/>
            <person name="Haiminen N."/>
            <person name="Iii D.L."/>
            <person name="Cornejo O."/>
            <person name="Findley S.D."/>
            <person name="Zheng P."/>
            <person name="Utro F."/>
            <person name="Royaert S."/>
            <person name="Saski C."/>
            <person name="Jenkins J."/>
            <person name="Podicheti R."/>
            <person name="Zhao M."/>
            <person name="Scheffler B.E."/>
            <person name="Stack J.C."/>
            <person name="Feltus F.A."/>
            <person name="Mustiga G.M."/>
            <person name="Amores F."/>
            <person name="Phillips W."/>
            <person name="Marelli J.P."/>
            <person name="May G.D."/>
            <person name="Shapiro H."/>
            <person name="Ma J."/>
            <person name="Bustamante C.D."/>
            <person name="Schnell R.J."/>
            <person name="Main D."/>
            <person name="Gilbert D."/>
            <person name="Parida L."/>
            <person name="Kuhn D.N."/>
        </authorList>
    </citation>
    <scope>NUCLEOTIDE SEQUENCE [LARGE SCALE GENOMIC DNA]</scope>
    <source>
        <strain evidence="3">cv. Matina 1-6</strain>
    </source>
</reference>
<dbReference type="HOGENOM" id="CLU_3038647_0_0_1"/>
<proteinExistence type="predicted"/>
<dbReference type="Gramene" id="EOY19573">
    <property type="protein sequence ID" value="EOY19573"/>
    <property type="gene ID" value="TCM_044717"/>
</dbReference>
<name>A0A061FRN3_THECC</name>
<organism evidence="1 3">
    <name type="scientific">Theobroma cacao</name>
    <name type="common">Cacao</name>
    <name type="synonym">Cocoa</name>
    <dbReference type="NCBI Taxonomy" id="3641"/>
    <lineage>
        <taxon>Eukaryota</taxon>
        <taxon>Viridiplantae</taxon>
        <taxon>Streptophyta</taxon>
        <taxon>Embryophyta</taxon>
        <taxon>Tracheophyta</taxon>
        <taxon>Spermatophyta</taxon>
        <taxon>Magnoliopsida</taxon>
        <taxon>eudicotyledons</taxon>
        <taxon>Gunneridae</taxon>
        <taxon>Pentapetalae</taxon>
        <taxon>rosids</taxon>
        <taxon>malvids</taxon>
        <taxon>Malvales</taxon>
        <taxon>Malvaceae</taxon>
        <taxon>Byttnerioideae</taxon>
        <taxon>Theobroma</taxon>
    </lineage>
</organism>
<sequence>FSSPFSCRLFPLFLKKPSHGCLLHSKNVINTSKSILSVPPTSVSPKRKTYFPFSL</sequence>
<feature type="non-terminal residue" evidence="1">
    <location>
        <position position="1"/>
    </location>
</feature>
<dbReference type="Proteomes" id="UP000026915">
    <property type="component" value="Chromosome 10"/>
</dbReference>
<dbReference type="EMBL" id="CM001888">
    <property type="protein sequence ID" value="EOY19574.1"/>
    <property type="molecule type" value="Genomic_DNA"/>
</dbReference>
<evidence type="ECO:0000313" key="2">
    <source>
        <dbReference type="EMBL" id="EOY19574.1"/>
    </source>
</evidence>
<dbReference type="Gramene" id="EOY19574">
    <property type="protein sequence ID" value="EOY19574"/>
    <property type="gene ID" value="TCM_044717"/>
</dbReference>